<reference evidence="7" key="2">
    <citation type="submission" date="2023-06" db="EMBL/GenBank/DDBJ databases">
        <authorList>
            <consortium name="Lawrence Berkeley National Laboratory"/>
            <person name="Haridas S."/>
            <person name="Hensen N."/>
            <person name="Bonometti L."/>
            <person name="Westerberg I."/>
            <person name="Brannstrom I.O."/>
            <person name="Guillou S."/>
            <person name="Cros-Aarteil S."/>
            <person name="Calhoun S."/>
            <person name="Kuo A."/>
            <person name="Mondo S."/>
            <person name="Pangilinan J."/>
            <person name="Riley R."/>
            <person name="Labutti K."/>
            <person name="Andreopoulos B."/>
            <person name="Lipzen A."/>
            <person name="Chen C."/>
            <person name="Yanf M."/>
            <person name="Daum C."/>
            <person name="Ng V."/>
            <person name="Clum A."/>
            <person name="Steindorff A."/>
            <person name="Ohm R."/>
            <person name="Martin F."/>
            <person name="Silar P."/>
            <person name="Natvig D."/>
            <person name="Lalanne C."/>
            <person name="Gautier V."/>
            <person name="Ament-Velasquez S.L."/>
            <person name="Kruys A."/>
            <person name="Hutchinson M.I."/>
            <person name="Powell A.J."/>
            <person name="Barry K."/>
            <person name="Miller A.N."/>
            <person name="Grigoriev I.V."/>
            <person name="Debuchy R."/>
            <person name="Gladieux P."/>
            <person name="Thoren M.H."/>
            <person name="Johannesson H."/>
        </authorList>
    </citation>
    <scope>NUCLEOTIDE SEQUENCE</scope>
    <source>
        <strain evidence="7">SMH4131-1</strain>
    </source>
</reference>
<feature type="domain" description="Methyltransferase" evidence="6">
    <location>
        <begin position="103"/>
        <end position="206"/>
    </location>
</feature>
<dbReference type="GO" id="GO:0032259">
    <property type="term" value="P:methylation"/>
    <property type="evidence" value="ECO:0007669"/>
    <property type="project" value="UniProtKB-KW"/>
</dbReference>
<dbReference type="InterPro" id="IPR041698">
    <property type="entry name" value="Methyltransf_25"/>
</dbReference>
<proteinExistence type="inferred from homology"/>
<dbReference type="Pfam" id="PF13649">
    <property type="entry name" value="Methyltransf_25"/>
    <property type="match status" value="1"/>
</dbReference>
<dbReference type="AlphaFoldDB" id="A0AAE0IDU2"/>
<evidence type="ECO:0000256" key="1">
    <source>
        <dbReference type="ARBA" id="ARBA00005179"/>
    </source>
</evidence>
<comment type="similarity">
    <text evidence="4">Belongs to the class I-like SAM-binding methyltransferase superfamily.</text>
</comment>
<keyword evidence="3" id="KW-0949">S-adenosyl-L-methionine</keyword>
<gene>
    <name evidence="7" type="ORF">B0T19DRAFT_425347</name>
</gene>
<dbReference type="PANTHER" id="PTHR35897:SF1">
    <property type="entry name" value="METHYLTRANSFERASE AUSD"/>
    <property type="match status" value="1"/>
</dbReference>
<name>A0AAE0IDU2_9PEZI</name>
<protein>
    <submittedName>
        <fullName evidence="7">S-adenosyl-L-methionine-dependent methyltransferase</fullName>
    </submittedName>
</protein>
<dbReference type="PANTHER" id="PTHR35897">
    <property type="entry name" value="METHYLTRANSFERASE AUSD"/>
    <property type="match status" value="1"/>
</dbReference>
<organism evidence="7 8">
    <name type="scientific">Cercophora scortea</name>
    <dbReference type="NCBI Taxonomy" id="314031"/>
    <lineage>
        <taxon>Eukaryota</taxon>
        <taxon>Fungi</taxon>
        <taxon>Dikarya</taxon>
        <taxon>Ascomycota</taxon>
        <taxon>Pezizomycotina</taxon>
        <taxon>Sordariomycetes</taxon>
        <taxon>Sordariomycetidae</taxon>
        <taxon>Sordariales</taxon>
        <taxon>Lasiosphaeriaceae</taxon>
        <taxon>Cercophora</taxon>
    </lineage>
</organism>
<keyword evidence="7" id="KW-0489">Methyltransferase</keyword>
<keyword evidence="8" id="KW-1185">Reference proteome</keyword>
<comment type="caution">
    <text evidence="7">The sequence shown here is derived from an EMBL/GenBank/DDBJ whole genome shotgun (WGS) entry which is preliminary data.</text>
</comment>
<accession>A0AAE0IDU2</accession>
<evidence type="ECO:0000313" key="8">
    <source>
        <dbReference type="Proteomes" id="UP001286456"/>
    </source>
</evidence>
<dbReference type="Gene3D" id="3.40.50.150">
    <property type="entry name" value="Vaccinia Virus protein VP39"/>
    <property type="match status" value="1"/>
</dbReference>
<dbReference type="InterPro" id="IPR029063">
    <property type="entry name" value="SAM-dependent_MTases_sf"/>
</dbReference>
<evidence type="ECO:0000313" key="7">
    <source>
        <dbReference type="EMBL" id="KAK3323182.1"/>
    </source>
</evidence>
<dbReference type="SUPFAM" id="SSF53335">
    <property type="entry name" value="S-adenosyl-L-methionine-dependent methyltransferases"/>
    <property type="match status" value="1"/>
</dbReference>
<evidence type="ECO:0000259" key="6">
    <source>
        <dbReference type="Pfam" id="PF13649"/>
    </source>
</evidence>
<evidence type="ECO:0000256" key="5">
    <source>
        <dbReference type="SAM" id="MobiDB-lite"/>
    </source>
</evidence>
<keyword evidence="2" id="KW-0808">Transferase</keyword>
<comment type="pathway">
    <text evidence="1">Secondary metabolite biosynthesis.</text>
</comment>
<dbReference type="InterPro" id="IPR051654">
    <property type="entry name" value="Meroterpenoid_MTases"/>
</dbReference>
<dbReference type="CDD" id="cd02440">
    <property type="entry name" value="AdoMet_MTases"/>
    <property type="match status" value="1"/>
</dbReference>
<sequence>MSIPDAPPDQIQTPSLPPYSILSPLTETSPELAPARRLLEEYSSIAPEDVDAHMQAIRTEAHRISHYGAYNSLSFLNLSPALHDPRFQTIAALLRSNSSSTFLDVGCGLGLILRQLTFSGIHSSRLYGTDLNADLLDLGFDLFRDRDTSHTTFIAGDMLDDSDTPLNETLNGKMDYIYASAFFHLFEREGQVNAAKRMVGFLKEGGAGVIFGVNGGPKIEGWERYVLDEEQWREAWDEVGNATGTRWRTEMEVESGEDWIWVRFGVYRV</sequence>
<evidence type="ECO:0000256" key="2">
    <source>
        <dbReference type="ARBA" id="ARBA00022679"/>
    </source>
</evidence>
<dbReference type="Proteomes" id="UP001286456">
    <property type="component" value="Unassembled WGS sequence"/>
</dbReference>
<reference evidence="7" key="1">
    <citation type="journal article" date="2023" name="Mol. Phylogenet. Evol.">
        <title>Genome-scale phylogeny and comparative genomics of the fungal order Sordariales.</title>
        <authorList>
            <person name="Hensen N."/>
            <person name="Bonometti L."/>
            <person name="Westerberg I."/>
            <person name="Brannstrom I.O."/>
            <person name="Guillou S."/>
            <person name="Cros-Aarteil S."/>
            <person name="Calhoun S."/>
            <person name="Haridas S."/>
            <person name="Kuo A."/>
            <person name="Mondo S."/>
            <person name="Pangilinan J."/>
            <person name="Riley R."/>
            <person name="LaButti K."/>
            <person name="Andreopoulos B."/>
            <person name="Lipzen A."/>
            <person name="Chen C."/>
            <person name="Yan M."/>
            <person name="Daum C."/>
            <person name="Ng V."/>
            <person name="Clum A."/>
            <person name="Steindorff A."/>
            <person name="Ohm R.A."/>
            <person name="Martin F."/>
            <person name="Silar P."/>
            <person name="Natvig D.O."/>
            <person name="Lalanne C."/>
            <person name="Gautier V."/>
            <person name="Ament-Velasquez S.L."/>
            <person name="Kruys A."/>
            <person name="Hutchinson M.I."/>
            <person name="Powell A.J."/>
            <person name="Barry K."/>
            <person name="Miller A.N."/>
            <person name="Grigoriev I.V."/>
            <person name="Debuchy R."/>
            <person name="Gladieux P."/>
            <person name="Hiltunen Thoren M."/>
            <person name="Johannesson H."/>
        </authorList>
    </citation>
    <scope>NUCLEOTIDE SEQUENCE</scope>
    <source>
        <strain evidence="7">SMH4131-1</strain>
    </source>
</reference>
<dbReference type="EMBL" id="JAUEPO010000004">
    <property type="protein sequence ID" value="KAK3323182.1"/>
    <property type="molecule type" value="Genomic_DNA"/>
</dbReference>
<evidence type="ECO:0000256" key="3">
    <source>
        <dbReference type="ARBA" id="ARBA00022691"/>
    </source>
</evidence>
<feature type="region of interest" description="Disordered" evidence="5">
    <location>
        <begin position="1"/>
        <end position="20"/>
    </location>
</feature>
<dbReference type="GO" id="GO:0008168">
    <property type="term" value="F:methyltransferase activity"/>
    <property type="evidence" value="ECO:0007669"/>
    <property type="project" value="UniProtKB-KW"/>
</dbReference>
<evidence type="ECO:0000256" key="4">
    <source>
        <dbReference type="ARBA" id="ARBA00038314"/>
    </source>
</evidence>